<feature type="domain" description="ABC transmembrane type-1" evidence="6">
    <location>
        <begin position="9"/>
        <end position="148"/>
    </location>
</feature>
<evidence type="ECO:0000313" key="7">
    <source>
        <dbReference type="EMBL" id="STW79548.1"/>
    </source>
</evidence>
<evidence type="ECO:0000256" key="4">
    <source>
        <dbReference type="ARBA" id="ARBA00023136"/>
    </source>
</evidence>
<dbReference type="EMBL" id="UGMS01000004">
    <property type="protein sequence ID" value="STW79548.1"/>
    <property type="molecule type" value="Genomic_DNA"/>
</dbReference>
<dbReference type="InterPro" id="IPR036640">
    <property type="entry name" value="ABC1_TM_sf"/>
</dbReference>
<protein>
    <submittedName>
        <fullName evidence="7">ABC-type bacteriocin/lantibiotic exporter</fullName>
    </submittedName>
</protein>
<name>A0A7H4PMC5_9ENTR</name>
<dbReference type="PROSITE" id="PS50929">
    <property type="entry name" value="ABC_TM1F"/>
    <property type="match status" value="1"/>
</dbReference>
<proteinExistence type="predicted"/>
<keyword evidence="3 5" id="KW-1133">Transmembrane helix</keyword>
<feature type="transmembrane region" description="Helical" evidence="5">
    <location>
        <begin position="73"/>
        <end position="91"/>
    </location>
</feature>
<dbReference type="AlphaFoldDB" id="A0A7H4PMC5"/>
<dbReference type="GO" id="GO:0005886">
    <property type="term" value="C:plasma membrane"/>
    <property type="evidence" value="ECO:0007669"/>
    <property type="project" value="UniProtKB-SubCell"/>
</dbReference>
<dbReference type="Proteomes" id="UP000254863">
    <property type="component" value="Unassembled WGS sequence"/>
</dbReference>
<evidence type="ECO:0000256" key="2">
    <source>
        <dbReference type="ARBA" id="ARBA00022692"/>
    </source>
</evidence>
<comment type="subcellular location">
    <subcellularLocation>
        <location evidence="1">Cell membrane</location>
        <topology evidence="1">Multi-pass membrane protein</topology>
    </subcellularLocation>
</comment>
<evidence type="ECO:0000313" key="8">
    <source>
        <dbReference type="Proteomes" id="UP000254863"/>
    </source>
</evidence>
<evidence type="ECO:0000256" key="5">
    <source>
        <dbReference type="SAM" id="Phobius"/>
    </source>
</evidence>
<evidence type="ECO:0000259" key="6">
    <source>
        <dbReference type="PROSITE" id="PS50929"/>
    </source>
</evidence>
<evidence type="ECO:0000256" key="3">
    <source>
        <dbReference type="ARBA" id="ARBA00022989"/>
    </source>
</evidence>
<keyword evidence="4 5" id="KW-0472">Membrane</keyword>
<organism evidence="7 8">
    <name type="scientific">Klebsiella michiganensis</name>
    <dbReference type="NCBI Taxonomy" id="1134687"/>
    <lineage>
        <taxon>Bacteria</taxon>
        <taxon>Pseudomonadati</taxon>
        <taxon>Pseudomonadota</taxon>
        <taxon>Gammaproteobacteria</taxon>
        <taxon>Enterobacterales</taxon>
        <taxon>Enterobacteriaceae</taxon>
        <taxon>Klebsiella/Raoultella group</taxon>
        <taxon>Klebsiella</taxon>
    </lineage>
</organism>
<dbReference type="SUPFAM" id="SSF90123">
    <property type="entry name" value="ABC transporter transmembrane region"/>
    <property type="match status" value="1"/>
</dbReference>
<reference evidence="7 8" key="1">
    <citation type="submission" date="2018-06" db="EMBL/GenBank/DDBJ databases">
        <authorList>
            <consortium name="Pathogen Informatics"/>
            <person name="Doyle S."/>
        </authorList>
    </citation>
    <scope>NUCLEOTIDE SEQUENCE [LARGE SCALE GENOMIC DNA]</scope>
    <source>
        <strain evidence="7 8">NCTC11685</strain>
    </source>
</reference>
<dbReference type="Gene3D" id="1.20.1560.10">
    <property type="entry name" value="ABC transporter type 1, transmembrane domain"/>
    <property type="match status" value="1"/>
</dbReference>
<gene>
    <name evidence="7" type="ORF">NCTC11685_06879</name>
</gene>
<keyword evidence="2 5" id="KW-0812">Transmembrane</keyword>
<dbReference type="Pfam" id="PF00664">
    <property type="entry name" value="ABC_membrane"/>
    <property type="match status" value="1"/>
</dbReference>
<dbReference type="GO" id="GO:0005524">
    <property type="term" value="F:ATP binding"/>
    <property type="evidence" value="ECO:0007669"/>
    <property type="project" value="InterPro"/>
</dbReference>
<dbReference type="InterPro" id="IPR011527">
    <property type="entry name" value="ABC1_TM_dom"/>
</dbReference>
<accession>A0A7H4PMC5</accession>
<dbReference type="GO" id="GO:0140359">
    <property type="term" value="F:ABC-type transporter activity"/>
    <property type="evidence" value="ECO:0007669"/>
    <property type="project" value="InterPro"/>
</dbReference>
<sequence length="209" mass="23540">MSCLKAISVFSRLLNNPLRFFEKRAPGDVFSRFIAWQGGMLQKIELDNGLRSDWIICVIAIGIMFWISPVLALISAVGIVAMGLISVWAIFRDRWYTQQLQLKSATLNDFFMETLQGVLTIKTAGLETQRKAQFARLSHDLFTCLQRQKVYQQVKEGLYQLTGSLEDGGFYAGGAAAGARKAYLAGRLFLPTAFYDRFLPPTSRGYFMP</sequence>
<evidence type="ECO:0000256" key="1">
    <source>
        <dbReference type="ARBA" id="ARBA00004651"/>
    </source>
</evidence>
<comment type="caution">
    <text evidence="7">The sequence shown here is derived from an EMBL/GenBank/DDBJ whole genome shotgun (WGS) entry which is preliminary data.</text>
</comment>